<feature type="compositionally biased region" description="Basic and acidic residues" evidence="1">
    <location>
        <begin position="13"/>
        <end position="28"/>
    </location>
</feature>
<keyword evidence="3" id="KW-1185">Reference proteome</keyword>
<accession>A0A812UM34</accession>
<dbReference type="AlphaFoldDB" id="A0A812UM34"/>
<organism evidence="2 3">
    <name type="scientific">Symbiodinium natans</name>
    <dbReference type="NCBI Taxonomy" id="878477"/>
    <lineage>
        <taxon>Eukaryota</taxon>
        <taxon>Sar</taxon>
        <taxon>Alveolata</taxon>
        <taxon>Dinophyceae</taxon>
        <taxon>Suessiales</taxon>
        <taxon>Symbiodiniaceae</taxon>
        <taxon>Symbiodinium</taxon>
    </lineage>
</organism>
<evidence type="ECO:0000256" key="1">
    <source>
        <dbReference type="SAM" id="MobiDB-lite"/>
    </source>
</evidence>
<dbReference type="OrthoDB" id="409282at2759"/>
<proteinExistence type="predicted"/>
<sequence>MGATQPCSPCCVRRGEDPASQHPPRDAPEFEASLGQSAHSLQVEGTPPKRMDRKGIPILPRGEISEGSASHKITFADDEGEAVEEVWEIDNSQLTAKQKLKKTLKGIQAKLSLTRNV</sequence>
<evidence type="ECO:0000313" key="2">
    <source>
        <dbReference type="EMBL" id="CAE7586363.1"/>
    </source>
</evidence>
<reference evidence="2" key="1">
    <citation type="submission" date="2021-02" db="EMBL/GenBank/DDBJ databases">
        <authorList>
            <person name="Dougan E. K."/>
            <person name="Rhodes N."/>
            <person name="Thang M."/>
            <person name="Chan C."/>
        </authorList>
    </citation>
    <scope>NUCLEOTIDE SEQUENCE</scope>
</reference>
<comment type="caution">
    <text evidence="2">The sequence shown here is derived from an EMBL/GenBank/DDBJ whole genome shotgun (WGS) entry which is preliminary data.</text>
</comment>
<gene>
    <name evidence="2" type="ORF">SNAT2548_LOCUS33422</name>
</gene>
<protein>
    <submittedName>
        <fullName evidence="2">Uncharacterized protein</fullName>
    </submittedName>
</protein>
<evidence type="ECO:0000313" key="3">
    <source>
        <dbReference type="Proteomes" id="UP000604046"/>
    </source>
</evidence>
<dbReference type="EMBL" id="CAJNDS010002757">
    <property type="protein sequence ID" value="CAE7586363.1"/>
    <property type="molecule type" value="Genomic_DNA"/>
</dbReference>
<feature type="region of interest" description="Disordered" evidence="1">
    <location>
        <begin position="1"/>
        <end position="70"/>
    </location>
</feature>
<dbReference type="Proteomes" id="UP000604046">
    <property type="component" value="Unassembled WGS sequence"/>
</dbReference>
<name>A0A812UM34_9DINO</name>